<evidence type="ECO:0000259" key="1">
    <source>
        <dbReference type="PROSITE" id="PS50181"/>
    </source>
</evidence>
<organism evidence="2 3">
    <name type="scientific">Hyphodiscus hymeniophilus</name>
    <dbReference type="NCBI Taxonomy" id="353542"/>
    <lineage>
        <taxon>Eukaryota</taxon>
        <taxon>Fungi</taxon>
        <taxon>Dikarya</taxon>
        <taxon>Ascomycota</taxon>
        <taxon>Pezizomycotina</taxon>
        <taxon>Leotiomycetes</taxon>
        <taxon>Helotiales</taxon>
        <taxon>Hyphodiscaceae</taxon>
        <taxon>Hyphodiscus</taxon>
    </lineage>
</organism>
<feature type="domain" description="F-box" evidence="1">
    <location>
        <begin position="1"/>
        <end position="46"/>
    </location>
</feature>
<dbReference type="EMBL" id="VNKQ01000005">
    <property type="protein sequence ID" value="KAG0650762.1"/>
    <property type="molecule type" value="Genomic_DNA"/>
</dbReference>
<sequence length="499" mass="58032">MDVTLFPNDIFLLIIAYLSPLDFFLCHRVSKAFNAAFTESELNRHMLLSHYPRARELRSTLGPSDVDWTPLFARVAARYHHLRLGKPRSIEKLSLGKSFVVPKWARCYPVGIWQRHLKFEEKIAPFHYPDTLWTFDDGLLIFPSAKSQCYELYDLDAGTRTVIDFEPESKVVRRIRLKDRVLIVEWCEQEPYHQLNENEMVYRHFATAYDINQEAGVWNSKIRNEWKIHFLGMPLNSRDCFISTHSSTHYALYLWQPNRSAWGEDDPIEALAIWDISESSQYRPSEDTNGRAKPENEEGPRVIRRLSFADLDFYKIRQRSTPVIRNLEIDEMSLYVIEEDHRWLVGQQASHHLPRLHRVKSVGIPFAVGPRWEDDCGADGDVNLSFCERASDARSPGTAPCWRHEEFPYLTITEAVDAEAGVKFSARHCFMLETISIHLRPKIRMNGPGYEVSLQDDLWPQLLGKGKICGDERFLIGENTNQEIVILHFDRDISEEHSV</sequence>
<dbReference type="Pfam" id="PF00646">
    <property type="entry name" value="F-box"/>
    <property type="match status" value="1"/>
</dbReference>
<evidence type="ECO:0000313" key="3">
    <source>
        <dbReference type="Proteomes" id="UP000785200"/>
    </source>
</evidence>
<dbReference type="InterPro" id="IPR001810">
    <property type="entry name" value="F-box_dom"/>
</dbReference>
<comment type="caution">
    <text evidence="2">The sequence shown here is derived from an EMBL/GenBank/DDBJ whole genome shotgun (WGS) entry which is preliminary data.</text>
</comment>
<dbReference type="SUPFAM" id="SSF81383">
    <property type="entry name" value="F-box domain"/>
    <property type="match status" value="1"/>
</dbReference>
<dbReference type="CDD" id="cd09917">
    <property type="entry name" value="F-box_SF"/>
    <property type="match status" value="1"/>
</dbReference>
<name>A0A9P6VMK2_9HELO</name>
<dbReference type="Proteomes" id="UP000785200">
    <property type="component" value="Unassembled WGS sequence"/>
</dbReference>
<gene>
    <name evidence="2" type="ORF">D0Z07_2733</name>
</gene>
<keyword evidence="3" id="KW-1185">Reference proteome</keyword>
<dbReference type="InterPro" id="IPR036047">
    <property type="entry name" value="F-box-like_dom_sf"/>
</dbReference>
<dbReference type="AlphaFoldDB" id="A0A9P6VMK2"/>
<dbReference type="PROSITE" id="PS50181">
    <property type="entry name" value="FBOX"/>
    <property type="match status" value="1"/>
</dbReference>
<dbReference type="OrthoDB" id="5334391at2759"/>
<accession>A0A9P6VMK2</accession>
<proteinExistence type="predicted"/>
<reference evidence="2" key="1">
    <citation type="submission" date="2019-07" db="EMBL/GenBank/DDBJ databases">
        <title>Hyphodiscus hymeniophilus genome sequencing and assembly.</title>
        <authorList>
            <person name="Kramer G."/>
            <person name="Nodwell J."/>
        </authorList>
    </citation>
    <scope>NUCLEOTIDE SEQUENCE</scope>
    <source>
        <strain evidence="2">ATCC 34498</strain>
    </source>
</reference>
<evidence type="ECO:0000313" key="2">
    <source>
        <dbReference type="EMBL" id="KAG0650762.1"/>
    </source>
</evidence>
<protein>
    <recommendedName>
        <fullName evidence="1">F-box domain-containing protein</fullName>
    </recommendedName>
</protein>